<gene>
    <name evidence="2" type="ORF">OCA8868_00803</name>
</gene>
<evidence type="ECO:0000313" key="2">
    <source>
        <dbReference type="EMBL" id="SMX32720.1"/>
    </source>
</evidence>
<feature type="domain" description="DUF6473" evidence="1">
    <location>
        <begin position="157"/>
        <end position="231"/>
    </location>
</feature>
<keyword evidence="3" id="KW-1185">Reference proteome</keyword>
<name>A0A238JPX8_9RHOB</name>
<organism evidence="2 3">
    <name type="scientific">Octadecabacter ascidiaceicola</name>
    <dbReference type="NCBI Taxonomy" id="1655543"/>
    <lineage>
        <taxon>Bacteria</taxon>
        <taxon>Pseudomonadati</taxon>
        <taxon>Pseudomonadota</taxon>
        <taxon>Alphaproteobacteria</taxon>
        <taxon>Rhodobacterales</taxon>
        <taxon>Roseobacteraceae</taxon>
        <taxon>Octadecabacter</taxon>
    </lineage>
</organism>
<reference evidence="3" key="1">
    <citation type="submission" date="2017-05" db="EMBL/GenBank/DDBJ databases">
        <authorList>
            <person name="Rodrigo-Torres L."/>
            <person name="Arahal R. D."/>
            <person name="Lucena T."/>
        </authorList>
    </citation>
    <scope>NUCLEOTIDE SEQUENCE [LARGE SCALE GENOMIC DNA]</scope>
    <source>
        <strain evidence="3">CECT 8868</strain>
    </source>
</reference>
<accession>A0A238JPX8</accession>
<dbReference type="AlphaFoldDB" id="A0A238JPX8"/>
<dbReference type="OrthoDB" id="5169888at2"/>
<dbReference type="RefSeq" id="WP_093995211.1">
    <property type="nucleotide sequence ID" value="NZ_FXYD01000001.1"/>
</dbReference>
<dbReference type="InterPro" id="IPR045524">
    <property type="entry name" value="DUF6473"/>
</dbReference>
<dbReference type="EMBL" id="FXYD01000001">
    <property type="protein sequence ID" value="SMX32720.1"/>
    <property type="molecule type" value="Genomic_DNA"/>
</dbReference>
<feature type="domain" description="DUF6473" evidence="1">
    <location>
        <begin position="6"/>
        <end position="115"/>
    </location>
</feature>
<evidence type="ECO:0000313" key="3">
    <source>
        <dbReference type="Proteomes" id="UP000203464"/>
    </source>
</evidence>
<dbReference type="Pfam" id="PF20078">
    <property type="entry name" value="DUF6473"/>
    <property type="match status" value="2"/>
</dbReference>
<dbReference type="Proteomes" id="UP000203464">
    <property type="component" value="Unassembled WGS sequence"/>
</dbReference>
<protein>
    <recommendedName>
        <fullName evidence="1">DUF6473 domain-containing protein</fullName>
    </recommendedName>
</protein>
<sequence length="284" mass="31819">MGLGYQKTDRNAFDYDIWFDAGLPNLALRGPQSDLHADNRISFIGAAQTFGRFVHDPFPRQVGQFLERPIANLGFSGAGVEFYLQRPKLMALLATSDTVVVQSMSARSVSAGVFKTARNNGVLCFQSGPRKGESFMAQEAYRLLKIEYGEDALIEQRKTVQEKWVEQHRDLASQVPGRKVFLWLSNEAPGDNLDYGNSAIGKFPHMVSAEMVSELPDMGFEVIECILNPEPVQILVNDHSHVVERVFDQQNFPNRPDNLRALNVYYASPALHDKAARMLCKALL</sequence>
<proteinExistence type="predicted"/>
<evidence type="ECO:0000259" key="1">
    <source>
        <dbReference type="Pfam" id="PF20078"/>
    </source>
</evidence>